<dbReference type="EMBL" id="CP072384">
    <property type="protein sequence ID" value="QUC08113.1"/>
    <property type="molecule type" value="Genomic_DNA"/>
</dbReference>
<proteinExistence type="predicted"/>
<accession>A0ABX7Y5U4</accession>
<dbReference type="NCBIfam" id="TIGR01764">
    <property type="entry name" value="excise"/>
    <property type="match status" value="1"/>
</dbReference>
<evidence type="ECO:0000259" key="1">
    <source>
        <dbReference type="Pfam" id="PF12728"/>
    </source>
</evidence>
<dbReference type="Proteomes" id="UP000678513">
    <property type="component" value="Chromosome"/>
</dbReference>
<feature type="domain" description="Helix-turn-helix" evidence="1">
    <location>
        <begin position="58"/>
        <end position="105"/>
    </location>
</feature>
<dbReference type="Pfam" id="PF12728">
    <property type="entry name" value="HTH_17"/>
    <property type="match status" value="1"/>
</dbReference>
<dbReference type="InterPro" id="IPR041657">
    <property type="entry name" value="HTH_17"/>
</dbReference>
<protein>
    <submittedName>
        <fullName evidence="2">Helix-turn-helix domain-containing protein</fullName>
    </submittedName>
</protein>
<evidence type="ECO:0000313" key="2">
    <source>
        <dbReference type="EMBL" id="QUC08113.1"/>
    </source>
</evidence>
<dbReference type="InterPro" id="IPR010093">
    <property type="entry name" value="SinI_DNA-bd"/>
</dbReference>
<evidence type="ECO:0000313" key="3">
    <source>
        <dbReference type="Proteomes" id="UP000678513"/>
    </source>
</evidence>
<reference evidence="2 3" key="1">
    <citation type="submission" date="2021-03" db="EMBL/GenBank/DDBJ databases">
        <title>Human Oral Microbial Genomes.</title>
        <authorList>
            <person name="Johnston C.D."/>
            <person name="Chen T."/>
            <person name="Dewhirst F.E."/>
        </authorList>
    </citation>
    <scope>NUCLEOTIDE SEQUENCE [LARGE SCALE GENOMIC DNA]</scope>
    <source>
        <strain evidence="2 3">DSMZ 100122</strain>
    </source>
</reference>
<sequence length="135" mass="15009">MVDVLEVEPSAVDEQTLAALSEFVDGLEESALRDLLLALTGSLESGGTVALLDVDTDYTPAQVAQRLRMSRTHLYKLLDSGQIPSHRVGRDRRVSGRDVVTFEKRRQEERRALAERFASAEAIRRGAVDELETEL</sequence>
<organism evidence="2 3">
    <name type="scientific">Arachnia rubra</name>
    <dbReference type="NCBI Taxonomy" id="1547448"/>
    <lineage>
        <taxon>Bacteria</taxon>
        <taxon>Bacillati</taxon>
        <taxon>Actinomycetota</taxon>
        <taxon>Actinomycetes</taxon>
        <taxon>Propionibacteriales</taxon>
        <taxon>Propionibacteriaceae</taxon>
        <taxon>Arachnia</taxon>
    </lineage>
</organism>
<keyword evidence="3" id="KW-1185">Reference proteome</keyword>
<gene>
    <name evidence="2" type="ORF">J5A65_14605</name>
</gene>
<name>A0ABX7Y5U4_9ACTN</name>
<dbReference type="RefSeq" id="WP_212323627.1">
    <property type="nucleotide sequence ID" value="NZ_AP024463.1"/>
</dbReference>